<accession>A0ABX0Y631</accession>
<evidence type="ECO:0000256" key="4">
    <source>
        <dbReference type="ARBA" id="ARBA00022630"/>
    </source>
</evidence>
<comment type="catalytic activity">
    <reaction evidence="10">
        <text>L-threonyl-[protein] + FAD = FMN-L-threonyl-[protein] + AMP + H(+)</text>
        <dbReference type="Rhea" id="RHEA:36847"/>
        <dbReference type="Rhea" id="RHEA-COMP:11060"/>
        <dbReference type="Rhea" id="RHEA-COMP:11061"/>
        <dbReference type="ChEBI" id="CHEBI:15378"/>
        <dbReference type="ChEBI" id="CHEBI:30013"/>
        <dbReference type="ChEBI" id="CHEBI:57692"/>
        <dbReference type="ChEBI" id="CHEBI:74257"/>
        <dbReference type="ChEBI" id="CHEBI:456215"/>
        <dbReference type="EC" id="2.7.1.180"/>
    </reaction>
</comment>
<keyword evidence="6" id="KW-0479">Metal-binding</keyword>
<comment type="caution">
    <text evidence="11">The sequence shown here is derived from an EMBL/GenBank/DDBJ whole genome shotgun (WGS) entry which is preliminary data.</text>
</comment>
<evidence type="ECO:0000313" key="11">
    <source>
        <dbReference type="EMBL" id="NJC73798.1"/>
    </source>
</evidence>
<evidence type="ECO:0000256" key="7">
    <source>
        <dbReference type="ARBA" id="ARBA00022827"/>
    </source>
</evidence>
<evidence type="ECO:0000256" key="5">
    <source>
        <dbReference type="ARBA" id="ARBA00022679"/>
    </source>
</evidence>
<evidence type="ECO:0000256" key="1">
    <source>
        <dbReference type="ARBA" id="ARBA00001946"/>
    </source>
</evidence>
<gene>
    <name evidence="11" type="ORF">HC031_29395</name>
</gene>
<dbReference type="Pfam" id="PF02424">
    <property type="entry name" value="ApbE"/>
    <property type="match status" value="2"/>
</dbReference>
<dbReference type="InterPro" id="IPR003374">
    <property type="entry name" value="ApbE-like_sf"/>
</dbReference>
<evidence type="ECO:0000256" key="3">
    <source>
        <dbReference type="ARBA" id="ARBA00016337"/>
    </source>
</evidence>
<evidence type="ECO:0000256" key="8">
    <source>
        <dbReference type="ARBA" id="ARBA00022842"/>
    </source>
</evidence>
<keyword evidence="8" id="KW-0460">Magnesium</keyword>
<dbReference type="PANTHER" id="PTHR30040">
    <property type="entry name" value="THIAMINE BIOSYNTHESIS LIPOPROTEIN APBE"/>
    <property type="match status" value="1"/>
</dbReference>
<proteinExistence type="predicted"/>
<keyword evidence="5 11" id="KW-0808">Transferase</keyword>
<dbReference type="InterPro" id="IPR024932">
    <property type="entry name" value="ApbE"/>
</dbReference>
<dbReference type="PANTHER" id="PTHR30040:SF2">
    <property type="entry name" value="FAD:PROTEIN FMN TRANSFERASE"/>
    <property type="match status" value="1"/>
</dbReference>
<dbReference type="RefSeq" id="WP_167928736.1">
    <property type="nucleotide sequence ID" value="NZ_JAATVY010000037.1"/>
</dbReference>
<evidence type="ECO:0000256" key="2">
    <source>
        <dbReference type="ARBA" id="ARBA00011955"/>
    </source>
</evidence>
<keyword evidence="4" id="KW-0285">Flavoprotein</keyword>
<keyword evidence="7" id="KW-0274">FAD</keyword>
<protein>
    <recommendedName>
        <fullName evidence="3">FAD:protein FMN transferase</fullName>
        <ecNumber evidence="2">2.7.1.180</ecNumber>
    </recommendedName>
    <alternativeName>
        <fullName evidence="9">Flavin transferase</fullName>
    </alternativeName>
</protein>
<reference evidence="11 12" key="1">
    <citation type="submission" date="2020-03" db="EMBL/GenBank/DDBJ databases">
        <title>WGS of the type strain of Planosporangium spp.</title>
        <authorList>
            <person name="Thawai C."/>
        </authorList>
    </citation>
    <scope>NUCLEOTIDE SEQUENCE [LARGE SCALE GENOMIC DNA]</scope>
    <source>
        <strain evidence="11 12">TBRC 5610</strain>
    </source>
</reference>
<dbReference type="EMBL" id="JAATVY010000037">
    <property type="protein sequence ID" value="NJC73798.1"/>
    <property type="molecule type" value="Genomic_DNA"/>
</dbReference>
<dbReference type="GO" id="GO:0016740">
    <property type="term" value="F:transferase activity"/>
    <property type="evidence" value="ECO:0007669"/>
    <property type="project" value="UniProtKB-KW"/>
</dbReference>
<name>A0ABX0Y631_9ACTN</name>
<dbReference type="Proteomes" id="UP000722989">
    <property type="component" value="Unassembled WGS sequence"/>
</dbReference>
<comment type="cofactor">
    <cofactor evidence="1">
        <name>Mg(2+)</name>
        <dbReference type="ChEBI" id="CHEBI:18420"/>
    </cofactor>
</comment>
<evidence type="ECO:0000256" key="10">
    <source>
        <dbReference type="ARBA" id="ARBA00048540"/>
    </source>
</evidence>
<sequence length="239" mass="25431">MGIPVSVQLADDLPYATLAAHADGAFAWLRLVDELFSTYKPGSEVSRLRRGDLRLDDCSPHVRDVVERCAELWRDTDGYFDVYAAGGLDPSGYVKGWAVQVASDALVEAGAVNHCINAGGDVRVRGCPADATAWRIGVRHPWEPLAVCFVLTGTDLAVATSGTYERGAHVIDPHRGVPAQHLRSVTVVGPDLGLADAYATAAVAMGEAALEWLAGLDGYESAVVTEDRRCFRSAGLPAL</sequence>
<dbReference type="EC" id="2.7.1.180" evidence="2"/>
<evidence type="ECO:0000256" key="6">
    <source>
        <dbReference type="ARBA" id="ARBA00022723"/>
    </source>
</evidence>
<evidence type="ECO:0000313" key="12">
    <source>
        <dbReference type="Proteomes" id="UP000722989"/>
    </source>
</evidence>
<dbReference type="SUPFAM" id="SSF143631">
    <property type="entry name" value="ApbE-like"/>
    <property type="match status" value="1"/>
</dbReference>
<dbReference type="Gene3D" id="3.10.520.10">
    <property type="entry name" value="ApbE-like domains"/>
    <property type="match status" value="2"/>
</dbReference>
<evidence type="ECO:0000256" key="9">
    <source>
        <dbReference type="ARBA" id="ARBA00031306"/>
    </source>
</evidence>
<keyword evidence="12" id="KW-1185">Reference proteome</keyword>
<organism evidence="11 12">
    <name type="scientific">Planosporangium thailandense</name>
    <dbReference type="NCBI Taxonomy" id="765197"/>
    <lineage>
        <taxon>Bacteria</taxon>
        <taxon>Bacillati</taxon>
        <taxon>Actinomycetota</taxon>
        <taxon>Actinomycetes</taxon>
        <taxon>Micromonosporales</taxon>
        <taxon>Micromonosporaceae</taxon>
        <taxon>Planosporangium</taxon>
    </lineage>
</organism>